<reference evidence="2" key="1">
    <citation type="journal article" date="2014" name="Int. J. Syst. Evol. Microbiol.">
        <title>Complete genome sequence of Corynebacterium casei LMG S-19264T (=DSM 44701T), isolated from a smear-ripened cheese.</title>
        <authorList>
            <consortium name="US DOE Joint Genome Institute (JGI-PGF)"/>
            <person name="Walter F."/>
            <person name="Albersmeier A."/>
            <person name="Kalinowski J."/>
            <person name="Ruckert C."/>
        </authorList>
    </citation>
    <scope>NUCLEOTIDE SEQUENCE</scope>
    <source>
        <strain evidence="2">JCM 4386</strain>
    </source>
</reference>
<keyword evidence="1" id="KW-1133">Transmembrane helix</keyword>
<feature type="transmembrane region" description="Helical" evidence="1">
    <location>
        <begin position="22"/>
        <end position="43"/>
    </location>
</feature>
<dbReference type="EMBL" id="BMTL01000010">
    <property type="protein sequence ID" value="GGR88056.1"/>
    <property type="molecule type" value="Genomic_DNA"/>
</dbReference>
<keyword evidence="3" id="KW-1185">Reference proteome</keyword>
<feature type="transmembrane region" description="Helical" evidence="1">
    <location>
        <begin position="80"/>
        <end position="102"/>
    </location>
</feature>
<dbReference type="AlphaFoldDB" id="A0A918FW66"/>
<protein>
    <submittedName>
        <fullName evidence="2">Uncharacterized protein</fullName>
    </submittedName>
</protein>
<reference evidence="2" key="2">
    <citation type="submission" date="2020-09" db="EMBL/GenBank/DDBJ databases">
        <authorList>
            <person name="Sun Q."/>
            <person name="Ohkuma M."/>
        </authorList>
    </citation>
    <scope>NUCLEOTIDE SEQUENCE</scope>
    <source>
        <strain evidence="2">JCM 4386</strain>
    </source>
</reference>
<sequence length="129" mass="14160">MTMPTTATGENRRLEAGWFQRLAWTALVWGSLGFLAWVPFLYAAIRRGLLSDWTAVGAFFLYEGSIVTMTAVSGDDDADAYFGLTFMTALLTATVLLLFAVFDKKPQQPAPAYGAAQGNPYQQGYPYGR</sequence>
<comment type="caution">
    <text evidence="2">The sequence shown here is derived from an EMBL/GenBank/DDBJ whole genome shotgun (WGS) entry which is preliminary data.</text>
</comment>
<evidence type="ECO:0000256" key="1">
    <source>
        <dbReference type="SAM" id="Phobius"/>
    </source>
</evidence>
<name>A0A918FW66_9ACTN</name>
<organism evidence="2 3">
    <name type="scientific">Streptomyces humidus</name>
    <dbReference type="NCBI Taxonomy" id="52259"/>
    <lineage>
        <taxon>Bacteria</taxon>
        <taxon>Bacillati</taxon>
        <taxon>Actinomycetota</taxon>
        <taxon>Actinomycetes</taxon>
        <taxon>Kitasatosporales</taxon>
        <taxon>Streptomycetaceae</taxon>
        <taxon>Streptomyces</taxon>
    </lineage>
</organism>
<evidence type="ECO:0000313" key="2">
    <source>
        <dbReference type="EMBL" id="GGR88056.1"/>
    </source>
</evidence>
<accession>A0A918FW66</accession>
<keyword evidence="1" id="KW-0812">Transmembrane</keyword>
<proteinExistence type="predicted"/>
<gene>
    <name evidence="2" type="ORF">GCM10010269_29060</name>
</gene>
<dbReference type="Proteomes" id="UP000606194">
    <property type="component" value="Unassembled WGS sequence"/>
</dbReference>
<dbReference type="RefSeq" id="WP_190149645.1">
    <property type="nucleotide sequence ID" value="NZ_BMTL01000010.1"/>
</dbReference>
<evidence type="ECO:0000313" key="3">
    <source>
        <dbReference type="Proteomes" id="UP000606194"/>
    </source>
</evidence>
<keyword evidence="1" id="KW-0472">Membrane</keyword>